<sequence>MPPRRGQGRRGAVEHEDRVNRKERILEGLIQVVHDIDNNNNHDDAPQQPTMPMPKAEVMPCTTIKKFQQLKPLTFYRTPYPMVAESWLLRIEKVFEVLSCTKEQKVIFAAFTFERAALIWWQLK</sequence>
<organism evidence="2 3">
    <name type="scientific">Actinidia rufa</name>
    <dbReference type="NCBI Taxonomy" id="165716"/>
    <lineage>
        <taxon>Eukaryota</taxon>
        <taxon>Viridiplantae</taxon>
        <taxon>Streptophyta</taxon>
        <taxon>Embryophyta</taxon>
        <taxon>Tracheophyta</taxon>
        <taxon>Spermatophyta</taxon>
        <taxon>Magnoliopsida</taxon>
        <taxon>eudicotyledons</taxon>
        <taxon>Gunneridae</taxon>
        <taxon>Pentapetalae</taxon>
        <taxon>asterids</taxon>
        <taxon>Ericales</taxon>
        <taxon>Actinidiaceae</taxon>
        <taxon>Actinidia</taxon>
    </lineage>
</organism>
<dbReference type="AlphaFoldDB" id="A0A7J0GXX6"/>
<protein>
    <submittedName>
        <fullName evidence="2">Uncharacterized protein</fullName>
    </submittedName>
</protein>
<feature type="compositionally biased region" description="Basic and acidic residues" evidence="1">
    <location>
        <begin position="36"/>
        <end position="45"/>
    </location>
</feature>
<accession>A0A7J0GXX6</accession>
<dbReference type="EMBL" id="BJWL01000025">
    <property type="protein sequence ID" value="GFZ15673.1"/>
    <property type="molecule type" value="Genomic_DNA"/>
</dbReference>
<dbReference type="OrthoDB" id="1751327at2759"/>
<comment type="caution">
    <text evidence="2">The sequence shown here is derived from an EMBL/GenBank/DDBJ whole genome shotgun (WGS) entry which is preliminary data.</text>
</comment>
<proteinExistence type="predicted"/>
<gene>
    <name evidence="2" type="ORF">Acr_25g0000820</name>
</gene>
<dbReference type="Proteomes" id="UP000585474">
    <property type="component" value="Unassembled WGS sequence"/>
</dbReference>
<feature type="region of interest" description="Disordered" evidence="1">
    <location>
        <begin position="36"/>
        <end position="55"/>
    </location>
</feature>
<evidence type="ECO:0000256" key="1">
    <source>
        <dbReference type="SAM" id="MobiDB-lite"/>
    </source>
</evidence>
<keyword evidence="3" id="KW-1185">Reference proteome</keyword>
<reference evidence="2 3" key="1">
    <citation type="submission" date="2019-07" db="EMBL/GenBank/DDBJ databases">
        <title>De Novo Assembly of kiwifruit Actinidia rufa.</title>
        <authorList>
            <person name="Sugita-Konishi S."/>
            <person name="Sato K."/>
            <person name="Mori E."/>
            <person name="Abe Y."/>
            <person name="Kisaki G."/>
            <person name="Hamano K."/>
            <person name="Suezawa K."/>
            <person name="Otani M."/>
            <person name="Fukuda T."/>
            <person name="Manabe T."/>
            <person name="Gomi K."/>
            <person name="Tabuchi M."/>
            <person name="Akimitsu K."/>
            <person name="Kataoka I."/>
        </authorList>
    </citation>
    <scope>NUCLEOTIDE SEQUENCE [LARGE SCALE GENOMIC DNA]</scope>
    <source>
        <strain evidence="3">cv. Fuchu</strain>
    </source>
</reference>
<evidence type="ECO:0000313" key="2">
    <source>
        <dbReference type="EMBL" id="GFZ15673.1"/>
    </source>
</evidence>
<name>A0A7J0GXX6_9ERIC</name>
<evidence type="ECO:0000313" key="3">
    <source>
        <dbReference type="Proteomes" id="UP000585474"/>
    </source>
</evidence>